<evidence type="ECO:0000313" key="2">
    <source>
        <dbReference type="Proteomes" id="UP000198521"/>
    </source>
</evidence>
<reference evidence="1 2" key="1">
    <citation type="submission" date="2016-10" db="EMBL/GenBank/DDBJ databases">
        <authorList>
            <person name="de Groot N.N."/>
        </authorList>
    </citation>
    <scope>NUCLEOTIDE SEQUENCE [LARGE SCALE GENOMIC DNA]</scope>
    <source>
        <strain evidence="1 2">DSM 25232</strain>
    </source>
</reference>
<organism evidence="1 2">
    <name type="scientific">Aquimarina amphilecti</name>
    <dbReference type="NCBI Taxonomy" id="1038014"/>
    <lineage>
        <taxon>Bacteria</taxon>
        <taxon>Pseudomonadati</taxon>
        <taxon>Bacteroidota</taxon>
        <taxon>Flavobacteriia</taxon>
        <taxon>Flavobacteriales</taxon>
        <taxon>Flavobacteriaceae</taxon>
        <taxon>Aquimarina</taxon>
    </lineage>
</organism>
<dbReference type="STRING" id="1038014.SAMN04487910_2533"/>
<dbReference type="InterPro" id="IPR013783">
    <property type="entry name" value="Ig-like_fold"/>
</dbReference>
<dbReference type="Proteomes" id="UP000198521">
    <property type="component" value="Unassembled WGS sequence"/>
</dbReference>
<protein>
    <submittedName>
        <fullName evidence="1">IPT/TIG domain-containing protein</fullName>
    </submittedName>
</protein>
<accession>A0A1H7QFG4</accession>
<dbReference type="InterPro" id="IPR014756">
    <property type="entry name" value="Ig_E-set"/>
</dbReference>
<dbReference type="PROSITE" id="PS51257">
    <property type="entry name" value="PROKAR_LIPOPROTEIN"/>
    <property type="match status" value="1"/>
</dbReference>
<keyword evidence="2" id="KW-1185">Reference proteome</keyword>
<proteinExistence type="predicted"/>
<evidence type="ECO:0000313" key="1">
    <source>
        <dbReference type="EMBL" id="SEL46498.1"/>
    </source>
</evidence>
<dbReference type="RefSeq" id="WP_091408916.1">
    <property type="nucleotide sequence ID" value="NZ_FOAB01000004.1"/>
</dbReference>
<gene>
    <name evidence="1" type="ORF">SAMN04487910_2533</name>
</gene>
<dbReference type="Gene3D" id="2.60.40.10">
    <property type="entry name" value="Immunoglobulins"/>
    <property type="match status" value="3"/>
</dbReference>
<dbReference type="OrthoDB" id="1158659at2"/>
<dbReference type="SUPFAM" id="SSF81296">
    <property type="entry name" value="E set domains"/>
    <property type="match status" value="1"/>
</dbReference>
<dbReference type="EMBL" id="FOAB01000004">
    <property type="protein sequence ID" value="SEL46498.1"/>
    <property type="molecule type" value="Genomic_DNA"/>
</dbReference>
<name>A0A1H7QFG4_AQUAM</name>
<sequence length="516" mass="55872">MKNYEASFKRILAGLLVFCLMLIFVISSSCDADIEVDQTVEEIESATPIISSFSPSSAEILEEVLVEGEFLQFVDRATIGGIPTEIKSKISDTQILLKIDPAVISGPIVLINDLSRQGAENLEFTATSTESLSVSYPVPSVTSTIPGEATANDLLIIEGANLGVVSSVTFGGVAGVISFQENDVIVVTVPNPGTLDPVAINLTYNSNSGEIAQELSSSFLVNIPTPEPDNVPRIMTRDNMVTITGANINFTTSVTVDGIEATITTSPTDLTFMVPSGVTTGISEVIITDTEMRQTTFNIPYINGAYYEYYDFDTKALETVRDNKNGDPTEVVLSLGEEESEQPRFTGMTESFGNRYLHLDYPKATTSTLASIYGYDFSDDFGTEEMGEESAALLDPAGRFGGNPVLHFWMRINGANCRTKIYLGTASAQRRESNGPLLDTGGEWVLVAVRLNGFMDSAADFSRFHLRLTAGSSSDNIPRSADYDWIIVTDRVLTEFGAVDYSAASITDETNWKDQG</sequence>
<dbReference type="AlphaFoldDB" id="A0A1H7QFG4"/>